<feature type="chain" id="PRO_5044632158" evidence="4">
    <location>
        <begin position="26"/>
        <end position="441"/>
    </location>
</feature>
<dbReference type="PANTHER" id="PTHR34596:SF2">
    <property type="entry name" value="CHITOPORIN"/>
    <property type="match status" value="1"/>
</dbReference>
<dbReference type="InterPro" id="IPR011250">
    <property type="entry name" value="OMP/PagP_B-barrel"/>
</dbReference>
<dbReference type="RefSeq" id="WP_153404052.1">
    <property type="nucleotide sequence ID" value="NZ_WIVT01000002.1"/>
</dbReference>
<dbReference type="EMBL" id="WIVT01000002">
    <property type="protein sequence ID" value="MQU15501.1"/>
    <property type="molecule type" value="Genomic_DNA"/>
</dbReference>
<keyword evidence="8" id="KW-1185">Reference proteome</keyword>
<reference evidence="7 8" key="1">
    <citation type="submission" date="2019-10" db="EMBL/GenBank/DDBJ databases">
        <title>Evaluation of single-gene subtyping targets for Pseudomonas.</title>
        <authorList>
            <person name="Reichler S.J."/>
            <person name="Orsi R.H."/>
            <person name="Wiedmann M."/>
            <person name="Martin N.H."/>
            <person name="Murphy S.I."/>
        </authorList>
    </citation>
    <scope>NUCLEOTIDE SEQUENCE [LARGE SCALE GENOMIC DNA]</scope>
    <source>
        <strain evidence="5 8">FSL R10-0802</strain>
        <strain evidence="6 7">FSL R10-1594</strain>
    </source>
</reference>
<feature type="signal peptide" evidence="4">
    <location>
        <begin position="1"/>
        <end position="25"/>
    </location>
</feature>
<dbReference type="PANTHER" id="PTHR34596">
    <property type="entry name" value="CHITOPORIN"/>
    <property type="match status" value="1"/>
</dbReference>
<evidence type="ECO:0000313" key="6">
    <source>
        <dbReference type="EMBL" id="MQU15501.1"/>
    </source>
</evidence>
<keyword evidence="3 4" id="KW-0732">Signal</keyword>
<organism evidence="6 7">
    <name type="scientific">Pseudomonas helleri</name>
    <dbReference type="NCBI Taxonomy" id="1608996"/>
    <lineage>
        <taxon>Bacteria</taxon>
        <taxon>Pseudomonadati</taxon>
        <taxon>Pseudomonadota</taxon>
        <taxon>Gammaproteobacteria</taxon>
        <taxon>Pseudomonadales</taxon>
        <taxon>Pseudomonadaceae</taxon>
        <taxon>Pseudomonas</taxon>
    </lineage>
</organism>
<comment type="similarity">
    <text evidence="1">Belongs to the outer membrane porin (Opr) (TC 1.B.25) family.</text>
</comment>
<evidence type="ECO:0000256" key="4">
    <source>
        <dbReference type="SAM" id="SignalP"/>
    </source>
</evidence>
<sequence>MINNTKFSIAAMAMVVSSVPPMVNAEEKNGGFIEGSSLTVLNRNYYFNREHRNGESSRTGNGYSEAWANAIITKFESGFTQGTIGVGVDAFAMIGIKLDTGGGRNGGRSTFDVLPVNSNGEARDEYTKVGGAAKIRAFDTVVKVGDVFPSTPVVAAGDSRLLPESFTGVTATNTSIEGLTVQGGRLHAMSQPVSSNMRDNFATFYAGPVNSPWVGYFGGDYNLNKNVTLSLYSSRLKDAWNQYYAGTGLNYSLSNELSVFGGLNYYKAVDEGKKLLGDFDNNIWSGKVGVKYGAHTLALSHQRNNGNNDFDYLRQSDSIFLDNSIQYSDFNSPKERSWMVRYDLDMTSYGVPGLSFMTRYGRGTDADYSNANTTYMRRDADGNPLTDQKRWERDIEVKYVVQTGTLKDMSFRLRQANTRATTFESDLDEVRVIIEYPLAIL</sequence>
<proteinExistence type="inferred from homology"/>
<accession>A0A6G1W0G4</accession>
<evidence type="ECO:0000313" key="5">
    <source>
        <dbReference type="EMBL" id="MQT24519.1"/>
    </source>
</evidence>
<dbReference type="Proteomes" id="UP000443000">
    <property type="component" value="Unassembled WGS sequence"/>
</dbReference>
<comment type="caution">
    <text evidence="6">The sequence shown here is derived from an EMBL/GenBank/DDBJ whole genome shotgun (WGS) entry which is preliminary data.</text>
</comment>
<dbReference type="Proteomes" id="UP000713985">
    <property type="component" value="Unassembled WGS sequence"/>
</dbReference>
<dbReference type="InterPro" id="IPR023614">
    <property type="entry name" value="Porin_dom_sf"/>
</dbReference>
<keyword evidence="2" id="KW-0813">Transport</keyword>
<evidence type="ECO:0000256" key="1">
    <source>
        <dbReference type="ARBA" id="ARBA00009075"/>
    </source>
</evidence>
<evidence type="ECO:0000313" key="8">
    <source>
        <dbReference type="Proteomes" id="UP000713985"/>
    </source>
</evidence>
<evidence type="ECO:0000256" key="3">
    <source>
        <dbReference type="ARBA" id="ARBA00022729"/>
    </source>
</evidence>
<name>A0A6G1W0G4_9PSED</name>
<dbReference type="GO" id="GO:0016020">
    <property type="term" value="C:membrane"/>
    <property type="evidence" value="ECO:0007669"/>
    <property type="project" value="InterPro"/>
</dbReference>
<dbReference type="GO" id="GO:0015288">
    <property type="term" value="F:porin activity"/>
    <property type="evidence" value="ECO:0007669"/>
    <property type="project" value="TreeGrafter"/>
</dbReference>
<dbReference type="AlphaFoldDB" id="A0A6G1W0G4"/>
<dbReference type="Gene3D" id="2.40.160.10">
    <property type="entry name" value="Porin"/>
    <property type="match status" value="1"/>
</dbReference>
<dbReference type="EMBL" id="WIWP01000001">
    <property type="protein sequence ID" value="MQT24519.1"/>
    <property type="molecule type" value="Genomic_DNA"/>
</dbReference>
<dbReference type="InterPro" id="IPR005318">
    <property type="entry name" value="OM_porin_bac"/>
</dbReference>
<protein>
    <submittedName>
        <fullName evidence="6">Outer membrane porin, OprD family</fullName>
    </submittedName>
</protein>
<evidence type="ECO:0000256" key="2">
    <source>
        <dbReference type="ARBA" id="ARBA00022448"/>
    </source>
</evidence>
<dbReference type="Pfam" id="PF03573">
    <property type="entry name" value="OprD"/>
    <property type="match status" value="1"/>
</dbReference>
<dbReference type="OrthoDB" id="6759120at2"/>
<gene>
    <name evidence="6" type="ORF">GHN41_03430</name>
    <name evidence="5" type="ORF">GHN94_01555</name>
</gene>
<evidence type="ECO:0000313" key="7">
    <source>
        <dbReference type="Proteomes" id="UP000443000"/>
    </source>
</evidence>
<dbReference type="SUPFAM" id="SSF56925">
    <property type="entry name" value="OMPA-like"/>
    <property type="match status" value="1"/>
</dbReference>